<evidence type="ECO:0000313" key="2">
    <source>
        <dbReference type="EMBL" id="EOB07640.1"/>
    </source>
</evidence>
<evidence type="ECO:0000256" key="1">
    <source>
        <dbReference type="SAM" id="MobiDB-lite"/>
    </source>
</evidence>
<name>R0M0K7_ANAPL</name>
<keyword evidence="3" id="KW-1185">Reference proteome</keyword>
<dbReference type="AlphaFoldDB" id="R0M0K7"/>
<dbReference type="EMBL" id="KB742513">
    <property type="protein sequence ID" value="EOB07640.1"/>
    <property type="molecule type" value="Genomic_DNA"/>
</dbReference>
<accession>R0M0K7</accession>
<dbReference type="Proteomes" id="UP000296049">
    <property type="component" value="Unassembled WGS sequence"/>
</dbReference>
<feature type="region of interest" description="Disordered" evidence="1">
    <location>
        <begin position="121"/>
        <end position="152"/>
    </location>
</feature>
<reference evidence="3" key="1">
    <citation type="journal article" date="2013" name="Nat. Genet.">
        <title>The duck genome and transcriptome provide insight into an avian influenza virus reservoir species.</title>
        <authorList>
            <person name="Huang Y."/>
            <person name="Li Y."/>
            <person name="Burt D.W."/>
            <person name="Chen H."/>
            <person name="Zhang Y."/>
            <person name="Qian W."/>
            <person name="Kim H."/>
            <person name="Gan S."/>
            <person name="Zhao Y."/>
            <person name="Li J."/>
            <person name="Yi K."/>
            <person name="Feng H."/>
            <person name="Zhu P."/>
            <person name="Li B."/>
            <person name="Liu Q."/>
            <person name="Fairley S."/>
            <person name="Magor K.E."/>
            <person name="Du Z."/>
            <person name="Hu X."/>
            <person name="Goodman L."/>
            <person name="Tafer H."/>
            <person name="Vignal A."/>
            <person name="Lee T."/>
            <person name="Kim K.W."/>
            <person name="Sheng Z."/>
            <person name="An Y."/>
            <person name="Searle S."/>
            <person name="Herrero J."/>
            <person name="Groenen M.A."/>
            <person name="Crooijmans R.P."/>
            <person name="Faraut T."/>
            <person name="Cai Q."/>
            <person name="Webster R.G."/>
            <person name="Aldridge J.R."/>
            <person name="Warren W.C."/>
            <person name="Bartschat S."/>
            <person name="Kehr S."/>
            <person name="Marz M."/>
            <person name="Stadler P.F."/>
            <person name="Smith J."/>
            <person name="Kraus R.H."/>
            <person name="Zhao Y."/>
            <person name="Ren L."/>
            <person name="Fei J."/>
            <person name="Morisson M."/>
            <person name="Kaiser P."/>
            <person name="Griffin D.K."/>
            <person name="Rao M."/>
            <person name="Pitel F."/>
            <person name="Wang J."/>
            <person name="Li N."/>
        </authorList>
    </citation>
    <scope>NUCLEOTIDE SEQUENCE [LARGE SCALE GENOMIC DNA]</scope>
</reference>
<sequence length="385" mass="42047">MALATRLTRCCLKTVWQTLDDRYQTGLHATSLGLAQSLAWTLNYNQCFTTQFGFRRRTAALISALPELTRHAGINMALHMASEGTFASVAVYLLLPDNLSPLLYCQKAVIKLNQVNGSPKQEAVSLQEEDQASHRSRNFSDPGTPADCSLSSGDPYEAARMTDLSTVSVTWNRQFPRLTTMHPVANTQEPGIDGCRSNLITKINLFQNRGVEPEARASCGWDRTGTSKGTAKAWVSCRCTAARVMPESIVPVSSQGQTESLGAVERLSAMTSSLMHSKRAVTSTAPSTYRSTDYETAVNPGICYPTSACFDADSSGLDFSFVPDQMFYFSLVMVNMALPHYTPLSGNYASATSESSKSHAESMRQLAPSLGMECFTFWIQADTVN</sequence>
<gene>
    <name evidence="2" type="ORF">Anapl_02616</name>
</gene>
<evidence type="ECO:0000313" key="3">
    <source>
        <dbReference type="Proteomes" id="UP000296049"/>
    </source>
</evidence>
<protein>
    <submittedName>
        <fullName evidence="2">Uncharacterized protein</fullName>
    </submittedName>
</protein>
<proteinExistence type="predicted"/>
<organism evidence="2 3">
    <name type="scientific">Anas platyrhynchos</name>
    <name type="common">Mallard</name>
    <name type="synonym">Anas boschas</name>
    <dbReference type="NCBI Taxonomy" id="8839"/>
    <lineage>
        <taxon>Eukaryota</taxon>
        <taxon>Metazoa</taxon>
        <taxon>Chordata</taxon>
        <taxon>Craniata</taxon>
        <taxon>Vertebrata</taxon>
        <taxon>Euteleostomi</taxon>
        <taxon>Archelosauria</taxon>
        <taxon>Archosauria</taxon>
        <taxon>Dinosauria</taxon>
        <taxon>Saurischia</taxon>
        <taxon>Theropoda</taxon>
        <taxon>Coelurosauria</taxon>
        <taxon>Aves</taxon>
        <taxon>Neognathae</taxon>
        <taxon>Galloanserae</taxon>
        <taxon>Anseriformes</taxon>
        <taxon>Anatidae</taxon>
        <taxon>Anatinae</taxon>
        <taxon>Anas</taxon>
    </lineage>
</organism>